<evidence type="ECO:0000313" key="1">
    <source>
        <dbReference type="EMBL" id="MQY42490.1"/>
    </source>
</evidence>
<name>A0A844AKW4_9RHOB</name>
<dbReference type="RefSeq" id="WP_153546692.1">
    <property type="nucleotide sequence ID" value="NZ_WIXK01000003.1"/>
</dbReference>
<reference evidence="1 2" key="1">
    <citation type="submission" date="2019-10" db="EMBL/GenBank/DDBJ databases">
        <title>Epibacterium sp. nov., isolated from seawater.</title>
        <authorList>
            <person name="Zhang X."/>
            <person name="Li N."/>
        </authorList>
    </citation>
    <scope>NUCLEOTIDE SEQUENCE [LARGE SCALE GENOMIC DNA]</scope>
    <source>
        <strain evidence="1 2">SM1969</strain>
    </source>
</reference>
<gene>
    <name evidence="1" type="ORF">GG681_07530</name>
</gene>
<dbReference type="AlphaFoldDB" id="A0A844AKW4"/>
<evidence type="ECO:0000313" key="2">
    <source>
        <dbReference type="Proteomes" id="UP000436694"/>
    </source>
</evidence>
<dbReference type="InterPro" id="IPR045534">
    <property type="entry name" value="DUF6428"/>
</dbReference>
<accession>A0A844AKW4</accession>
<keyword evidence="2" id="KW-1185">Reference proteome</keyword>
<dbReference type="Proteomes" id="UP000436694">
    <property type="component" value="Unassembled WGS sequence"/>
</dbReference>
<organism evidence="1 2">
    <name type="scientific">Tritonibacter aquimaris</name>
    <dbReference type="NCBI Taxonomy" id="2663379"/>
    <lineage>
        <taxon>Bacteria</taxon>
        <taxon>Pseudomonadati</taxon>
        <taxon>Pseudomonadota</taxon>
        <taxon>Alphaproteobacteria</taxon>
        <taxon>Rhodobacterales</taxon>
        <taxon>Paracoccaceae</taxon>
        <taxon>Tritonibacter</taxon>
    </lineage>
</organism>
<dbReference type="Pfam" id="PF20001">
    <property type="entry name" value="DUF6428"/>
    <property type="match status" value="1"/>
</dbReference>
<proteinExistence type="predicted"/>
<sequence length="174" mass="19116">MNTLLELMTQLQRHDPNAPLVFATAAGEIAAGYHVTELRHYHAKGIDCGGRIDTWQEARLQLLDGAGETHMRLAKFLDILEKSITALPELKHAALQVEFGHNNAELRLMSLEALTLQRGRVVLQLGETRALCKPAQQKNAARDNSCCRDAEAFARVSSCCVPNGARRPTAQCCA</sequence>
<dbReference type="EMBL" id="WIXK01000003">
    <property type="protein sequence ID" value="MQY42490.1"/>
    <property type="molecule type" value="Genomic_DNA"/>
</dbReference>
<comment type="caution">
    <text evidence="1">The sequence shown here is derived from an EMBL/GenBank/DDBJ whole genome shotgun (WGS) entry which is preliminary data.</text>
</comment>
<protein>
    <submittedName>
        <fullName evidence="1">Uncharacterized protein</fullName>
    </submittedName>
</protein>